<evidence type="ECO:0000313" key="2">
    <source>
        <dbReference type="Proteomes" id="UP000199297"/>
    </source>
</evidence>
<dbReference type="Pfam" id="PF11739">
    <property type="entry name" value="YdbH-like"/>
    <property type="match status" value="1"/>
</dbReference>
<reference evidence="2" key="1">
    <citation type="submission" date="2016-10" db="EMBL/GenBank/DDBJ databases">
        <authorList>
            <person name="Varghese N."/>
            <person name="Submissions S."/>
        </authorList>
    </citation>
    <scope>NUCLEOTIDE SEQUENCE [LARGE SCALE GENOMIC DNA]</scope>
    <source>
        <strain evidence="2">CGMCC 1.9127</strain>
    </source>
</reference>
<protein>
    <submittedName>
        <fullName evidence="1">Dicarboxylate transport</fullName>
    </submittedName>
</protein>
<sequence>MIFLKRTLLVVIALVSIALLLYLTRIPLVTTLLNTQLANKQLQVKCLALQLNNDWHLVVKRLCLQSPVADFKINDMHISWQLATQRKINAINIASLSIKGNGPWFTEYNSGTKNTVDNIAQLKAYLTSVGQMAVPFDIDVGQFTYQPYISAKTAKQLSARERAALQFVGSFAAQQDQLLFSLKSPQHGNIAALQFSNKSHLTKAKPQSAQQPVHFKLTLRAGLAPLQHFIKAHNLSLPPELTTALTALQSQGKLNSIIKYQAGLLSSATQLQDFSLISNNKTPTIERMALSGALSFDSLLDLNSAPQQGNQPPLTLKFNGNNQLVLAYQQQQLLDYLERKTLAPELITLVKDNPFSQLVFQPEGELIYPFIEQQLSLTKLEITASNMPVTPKPLRAVAQLTLTNIKLNIATAKNNPTAKINQPTNSTQNQLSSHVGSSLNAVDFAFHGPLFLRALRDVTPLPLQLTVRGSLQQQATKTQLYLQQGSQFSVDKVRVTLGDGSNKKPHTKIKQVTTQLSGNITFSAAKPDHKSLDITLDLTAATIAKQLQLEPVLKLNALTLNTSLTGSLDDFNLNTDISADSVSLGRLQLQGAIDNAHLSLTAEQLALTQLLTLDVKLPTSIDLIEGTLSYNIQADMIDINTMAQTNFTGDLTLNTVSGEIAGVWLQNLTWQQSFTLLDGAISSRKAHQQNLTIALIDTATPITNLSVSTDINVKQHLQISAVALNAELFGGSVFIPSLQWPLTPKHSVNIQLNSIDLAQVLALDPKQGITVTGQVSGQLPVNFDGANFLIEQGRLYNISEGLIQITNNPAVTELKTNNKQLQLAFDALQNLHYHQLSSDVAMSNDGYMLLETVIKGRNPDLDNDVNLNLNLSYDVIGLLESLSITEHFEKAIIKGIQP</sequence>
<name>A0A1H7SJU0_9GAMM</name>
<dbReference type="STRING" id="641665.GCA_002104455_01430"/>
<dbReference type="InterPro" id="IPR021730">
    <property type="entry name" value="YdbH"/>
</dbReference>
<keyword evidence="2" id="KW-1185">Reference proteome</keyword>
<evidence type="ECO:0000313" key="1">
    <source>
        <dbReference type="EMBL" id="SEL72910.1"/>
    </source>
</evidence>
<dbReference type="OrthoDB" id="5596796at2"/>
<proteinExistence type="predicted"/>
<organism evidence="1 2">
    <name type="scientific">Colwellia chukchiensis</name>
    <dbReference type="NCBI Taxonomy" id="641665"/>
    <lineage>
        <taxon>Bacteria</taxon>
        <taxon>Pseudomonadati</taxon>
        <taxon>Pseudomonadota</taxon>
        <taxon>Gammaproteobacteria</taxon>
        <taxon>Alteromonadales</taxon>
        <taxon>Colwelliaceae</taxon>
        <taxon>Colwellia</taxon>
    </lineage>
</organism>
<accession>A0A1H7SJU0</accession>
<dbReference type="AlphaFoldDB" id="A0A1H7SJU0"/>
<dbReference type="EMBL" id="FOBI01000019">
    <property type="protein sequence ID" value="SEL72910.1"/>
    <property type="molecule type" value="Genomic_DNA"/>
</dbReference>
<dbReference type="Proteomes" id="UP000199297">
    <property type="component" value="Unassembled WGS sequence"/>
</dbReference>
<gene>
    <name evidence="1" type="ORF">SAMN05216262_11936</name>
</gene>
<dbReference type="RefSeq" id="WP_085285743.1">
    <property type="nucleotide sequence ID" value="NZ_FOBI01000019.1"/>
</dbReference>